<feature type="transmembrane region" description="Helical" evidence="1">
    <location>
        <begin position="76"/>
        <end position="97"/>
    </location>
</feature>
<keyword evidence="1" id="KW-0472">Membrane</keyword>
<dbReference type="PATRIC" id="fig|1324352.5.peg.2305"/>
<dbReference type="Proteomes" id="UP000035213">
    <property type="component" value="Chromosome"/>
</dbReference>
<dbReference type="RefSeq" id="WP_053328018.1">
    <property type="nucleotide sequence ID" value="NZ_CP009928.1"/>
</dbReference>
<dbReference type="EMBL" id="CP009928">
    <property type="protein sequence ID" value="AKK73076.1"/>
    <property type="molecule type" value="Genomic_DNA"/>
</dbReference>
<evidence type="ECO:0008006" key="6">
    <source>
        <dbReference type="Google" id="ProtNLM"/>
    </source>
</evidence>
<dbReference type="Proteomes" id="UP000501570">
    <property type="component" value="Chromosome"/>
</dbReference>
<organism evidence="2 4">
    <name type="scientific">Chryseobacterium gallinarum</name>
    <dbReference type="NCBI Taxonomy" id="1324352"/>
    <lineage>
        <taxon>Bacteria</taxon>
        <taxon>Pseudomonadati</taxon>
        <taxon>Bacteroidota</taxon>
        <taxon>Flavobacteriia</taxon>
        <taxon>Flavobacteriales</taxon>
        <taxon>Weeksellaceae</taxon>
        <taxon>Chryseobacterium group</taxon>
        <taxon>Chryseobacterium</taxon>
    </lineage>
</organism>
<proteinExistence type="predicted"/>
<gene>
    <name evidence="3" type="ORF">FOB44_11015</name>
    <name evidence="2" type="ORF">OK18_11020</name>
</gene>
<keyword evidence="1" id="KW-0812">Transmembrane</keyword>
<reference evidence="3 5" key="2">
    <citation type="submission" date="2019-09" db="EMBL/GenBank/DDBJ databases">
        <title>FDA dAtabase for Regulatory Grade micrObial Sequences (FDA-ARGOS): Supporting development and validation of Infectious Disease Dx tests.</title>
        <authorList>
            <person name="Sciortino C."/>
            <person name="Tallon L."/>
            <person name="Sadzewicz L."/>
            <person name="Vavikolanu K."/>
            <person name="Mehta A."/>
            <person name="Aluvathingal J."/>
            <person name="Nadendla S."/>
            <person name="Nandy P."/>
            <person name="Geyer C."/>
            <person name="Yan Y."/>
            <person name="Sichtig H."/>
        </authorList>
    </citation>
    <scope>NUCLEOTIDE SEQUENCE [LARGE SCALE GENOMIC DNA]</scope>
    <source>
        <strain evidence="3 5">FDAARGOS_636</strain>
    </source>
</reference>
<keyword evidence="1" id="KW-1133">Transmembrane helix</keyword>
<dbReference type="KEGG" id="cgn:OK18_11020"/>
<evidence type="ECO:0000256" key="1">
    <source>
        <dbReference type="SAM" id="Phobius"/>
    </source>
</evidence>
<dbReference type="EMBL" id="CP050995">
    <property type="protein sequence ID" value="QIY91138.1"/>
    <property type="molecule type" value="Genomic_DNA"/>
</dbReference>
<name>A0A0G3M1Q9_CHRGL</name>
<evidence type="ECO:0000313" key="4">
    <source>
        <dbReference type="Proteomes" id="UP000035213"/>
    </source>
</evidence>
<dbReference type="OrthoDB" id="1274611at2"/>
<feature type="transmembrane region" description="Helical" evidence="1">
    <location>
        <begin position="12"/>
        <end position="31"/>
    </location>
</feature>
<dbReference type="AlphaFoldDB" id="A0A0G3M1Q9"/>
<protein>
    <recommendedName>
        <fullName evidence="6">Branched-chain amino acid:cation transporter, LIVCS family</fullName>
    </recommendedName>
</protein>
<evidence type="ECO:0000313" key="2">
    <source>
        <dbReference type="EMBL" id="AKK73076.1"/>
    </source>
</evidence>
<dbReference type="STRING" id="1324352.OK18_11020"/>
<accession>A0A0G3M1Q9</accession>
<keyword evidence="5" id="KW-1185">Reference proteome</keyword>
<feature type="transmembrane region" description="Helical" evidence="1">
    <location>
        <begin position="43"/>
        <end position="64"/>
    </location>
</feature>
<evidence type="ECO:0000313" key="5">
    <source>
        <dbReference type="Proteomes" id="UP000501570"/>
    </source>
</evidence>
<sequence length="98" mass="11157">MKDQNILNIGKMIFGLFFLAGNICLFGYMITKEFWFADSGFMLIIYGSVFNLVALAILLAYGIIEKAKRRVCFRSAAMLLINIPFAVLYTIIGWNLIF</sequence>
<evidence type="ECO:0000313" key="3">
    <source>
        <dbReference type="EMBL" id="QIY91138.1"/>
    </source>
</evidence>
<reference evidence="2 4" key="1">
    <citation type="submission" date="2014-11" db="EMBL/GenBank/DDBJ databases">
        <authorList>
            <person name="Park G.-S."/>
            <person name="Hong S.-J."/>
            <person name="Jung B.K."/>
            <person name="Khan A.R."/>
            <person name="Kwak Y."/>
            <person name="Shin J.-H."/>
        </authorList>
    </citation>
    <scope>NUCLEOTIDE SEQUENCE [LARGE SCALE GENOMIC DNA]</scope>
    <source>
        <strain evidence="2 4">DSM 27622</strain>
    </source>
</reference>